<reference evidence="2 3" key="1">
    <citation type="submission" date="2019-03" db="EMBL/GenBank/DDBJ databases">
        <title>Metabolic potential of uncultured bacteria and archaea associated with petroleum seepage in deep-sea sediments.</title>
        <authorList>
            <person name="Dong X."/>
            <person name="Hubert C."/>
        </authorList>
    </citation>
    <scope>NUCLEOTIDE SEQUENCE [LARGE SCALE GENOMIC DNA]</scope>
    <source>
        <strain evidence="2">E44_bin18</strain>
    </source>
</reference>
<feature type="chain" id="PRO_5022088994" description="M23 family metallopeptidase" evidence="1">
    <location>
        <begin position="21"/>
        <end position="135"/>
    </location>
</feature>
<dbReference type="EMBL" id="SOJN01000110">
    <property type="protein sequence ID" value="TET44749.1"/>
    <property type="molecule type" value="Genomic_DNA"/>
</dbReference>
<evidence type="ECO:0000313" key="2">
    <source>
        <dbReference type="EMBL" id="TET44749.1"/>
    </source>
</evidence>
<sequence length="135" mass="15056">MRVKILIVLVFFLGAGSLSAYQWPVRPQDGQHGINSTLGEYRVGYFHAGVDINEAADSIYCPDTSIVDSTELRDRWIGRFRYWHVSLLDFPHDDTVQPGATIGYITGSHLHFRESSSRLSPHDALNPLGDSALTP</sequence>
<keyword evidence="1" id="KW-0732">Signal</keyword>
<organism evidence="2 3">
    <name type="scientific">candidate division TA06 bacterium</name>
    <dbReference type="NCBI Taxonomy" id="2250710"/>
    <lineage>
        <taxon>Bacteria</taxon>
        <taxon>Bacteria division TA06</taxon>
    </lineage>
</organism>
<protein>
    <recommendedName>
        <fullName evidence="4">M23 family metallopeptidase</fullName>
    </recommendedName>
</protein>
<evidence type="ECO:0008006" key="4">
    <source>
        <dbReference type="Google" id="ProtNLM"/>
    </source>
</evidence>
<evidence type="ECO:0000313" key="3">
    <source>
        <dbReference type="Proteomes" id="UP000315525"/>
    </source>
</evidence>
<feature type="signal peptide" evidence="1">
    <location>
        <begin position="1"/>
        <end position="20"/>
    </location>
</feature>
<dbReference type="Proteomes" id="UP000315525">
    <property type="component" value="Unassembled WGS sequence"/>
</dbReference>
<gene>
    <name evidence="2" type="ORF">E3J62_09425</name>
</gene>
<accession>A0A523UQQ8</accession>
<name>A0A523UQQ8_UNCT6</name>
<evidence type="ECO:0000256" key="1">
    <source>
        <dbReference type="SAM" id="SignalP"/>
    </source>
</evidence>
<proteinExistence type="predicted"/>
<dbReference type="AlphaFoldDB" id="A0A523UQQ8"/>
<comment type="caution">
    <text evidence="2">The sequence shown here is derived from an EMBL/GenBank/DDBJ whole genome shotgun (WGS) entry which is preliminary data.</text>
</comment>